<evidence type="ECO:0000256" key="1">
    <source>
        <dbReference type="SAM" id="MobiDB-lite"/>
    </source>
</evidence>
<dbReference type="InterPro" id="IPR050767">
    <property type="entry name" value="Sel1_AlgK"/>
</dbReference>
<gene>
    <name evidence="2" type="ORF">GGR25_004545</name>
</gene>
<evidence type="ECO:0000313" key="2">
    <source>
        <dbReference type="EMBL" id="MBB3933472.1"/>
    </source>
</evidence>
<dbReference type="RefSeq" id="WP_183401120.1">
    <property type="nucleotide sequence ID" value="NZ_JACIDS010000006.1"/>
</dbReference>
<feature type="region of interest" description="Disordered" evidence="1">
    <location>
        <begin position="636"/>
        <end position="660"/>
    </location>
</feature>
<reference evidence="2 3" key="1">
    <citation type="submission" date="2020-08" db="EMBL/GenBank/DDBJ databases">
        <title>Genomic Encyclopedia of Type Strains, Phase IV (KMG-IV): sequencing the most valuable type-strain genomes for metagenomic binning, comparative biology and taxonomic classification.</title>
        <authorList>
            <person name="Goeker M."/>
        </authorList>
    </citation>
    <scope>NUCLEOTIDE SEQUENCE [LARGE SCALE GENOMIC DNA]</scope>
    <source>
        <strain evidence="2 3">DSM 25966</strain>
    </source>
</reference>
<comment type="caution">
    <text evidence="2">The sequence shown here is derived from an EMBL/GenBank/DDBJ whole genome shotgun (WGS) entry which is preliminary data.</text>
</comment>
<dbReference type="PANTHER" id="PTHR11102">
    <property type="entry name" value="SEL-1-LIKE PROTEIN"/>
    <property type="match status" value="1"/>
</dbReference>
<dbReference type="Proteomes" id="UP000553963">
    <property type="component" value="Unassembled WGS sequence"/>
</dbReference>
<dbReference type="SUPFAM" id="SSF81901">
    <property type="entry name" value="HCP-like"/>
    <property type="match status" value="1"/>
</dbReference>
<feature type="compositionally biased region" description="Basic and acidic residues" evidence="1">
    <location>
        <begin position="75"/>
        <end position="90"/>
    </location>
</feature>
<dbReference type="InterPro" id="IPR011990">
    <property type="entry name" value="TPR-like_helical_dom_sf"/>
</dbReference>
<dbReference type="Gene3D" id="1.25.40.10">
    <property type="entry name" value="Tetratricopeptide repeat domain"/>
    <property type="match status" value="1"/>
</dbReference>
<organism evidence="2 3">
    <name type="scientific">Kaistia hirudinis</name>
    <dbReference type="NCBI Taxonomy" id="1293440"/>
    <lineage>
        <taxon>Bacteria</taxon>
        <taxon>Pseudomonadati</taxon>
        <taxon>Pseudomonadota</taxon>
        <taxon>Alphaproteobacteria</taxon>
        <taxon>Hyphomicrobiales</taxon>
        <taxon>Kaistiaceae</taxon>
        <taxon>Kaistia</taxon>
    </lineage>
</organism>
<feature type="region of interest" description="Disordered" evidence="1">
    <location>
        <begin position="1027"/>
        <end position="1064"/>
    </location>
</feature>
<dbReference type="Pfam" id="PF08238">
    <property type="entry name" value="Sel1"/>
    <property type="match status" value="4"/>
</dbReference>
<dbReference type="EMBL" id="JACIDS010000006">
    <property type="protein sequence ID" value="MBB3933472.1"/>
    <property type="molecule type" value="Genomic_DNA"/>
</dbReference>
<dbReference type="PANTHER" id="PTHR11102:SF160">
    <property type="entry name" value="ERAD-ASSOCIATED E3 UBIQUITIN-PROTEIN LIGASE COMPONENT HRD3"/>
    <property type="match status" value="1"/>
</dbReference>
<evidence type="ECO:0000313" key="3">
    <source>
        <dbReference type="Proteomes" id="UP000553963"/>
    </source>
</evidence>
<accession>A0A840AUV9</accession>
<proteinExistence type="predicted"/>
<protein>
    <submittedName>
        <fullName evidence="2">Localization factor PodJL</fullName>
    </submittedName>
</protein>
<keyword evidence="3" id="KW-1185">Reference proteome</keyword>
<dbReference type="AlphaFoldDB" id="A0A840AUV9"/>
<feature type="region of interest" description="Disordered" evidence="1">
    <location>
        <begin position="54"/>
        <end position="90"/>
    </location>
</feature>
<feature type="region of interest" description="Disordered" evidence="1">
    <location>
        <begin position="1"/>
        <end position="33"/>
    </location>
</feature>
<name>A0A840AUV9_9HYPH</name>
<dbReference type="SMART" id="SM00671">
    <property type="entry name" value="SEL1"/>
    <property type="match status" value="4"/>
</dbReference>
<feature type="compositionally biased region" description="Polar residues" evidence="1">
    <location>
        <begin position="1047"/>
        <end position="1064"/>
    </location>
</feature>
<sequence length="1064" mass="113110">MRSGSRAGYEGGAASAVNPPRLKASPRSPVSGGTERIAALSALVEELSGQIDAIEGASRRDAIRRSVRQAAAQPDRQEPARPADREGERLSAIESRLAAIAEEITRRDRPAEPPVDARRQEIGSLQAAIEEISERQRTIDRSGGRQLPTIDTIALEDALRALRDEIGALDRRIATEARRGEELGRAIHSGLAERLQPAGSDSMIAALRDDLAEIRRAVDLAARETTLASIESGYGHVIERLDDIVRRVPERDRLDGIAKEIARLAERIDQAPRPRDMDGELEDIRNAIASIGARGSDDRLLREIGALREVVGRFGAPELSRIEERLDALAGRFDGSSDRRIADLGMAIEKLAARPLPMVDLTRIERDIGLLRREIDGLAKSTDPVALLRLEQQIAAIRTALDERAQPAAEAAAFQRLEERLDALAGRLDAIAELPSLAAPASDDAIAGLRAEIAALHGDVAQRQPARFDEIEDQMRGLIRRLDEAADRDDGQALAQLEAQVGALAEKLATVEPGVDALSKVEANLDRLQGLLAEARHDTIEAARTTARTTVEEFAGSLAGGRDDAMVAALREDLRRLQDAAMHSGRQNEDTLEAVHDTLAKVVDRIAQLEAQGADTQLSVSLKERVRSVVPPRHFAADDLPEDHRPLAPGSGKPDLAAAAPRAEVETGGDRKADFIAAARRAAQAAQAETAKARAEMREGAPSEERPGPFARIGQALRGRRRTLVLAIAAVVLAIGAAKIGPSMQDRIVEALTPAVARTSGEALDRTATGSIPAKAVRNATANPAPAPALVAPKPNSEALAFSPDPFTDFGPTAAAAKPAATEAATAAPSPSLVLDYALVESAANRGDAVAAFEMAKRYAEPAMGRADIKTAAAWYERAAKAGLAVAQYRLGSLYERGEGVKLDVAAAQGWYEKASLQGNARATHNLAVLISEGANGKADYKHAADLFIVAATMGVADSQYNLGVLYARGLGVPVDLVQSYKWFALAAQQGDTDAGGRRDEVAKAMKADDLAAARLAVQAFKATPLNPVANNEPTPDPAWFAAPAATSMQEQTTPLGRLAGSTS</sequence>
<dbReference type="InterPro" id="IPR006597">
    <property type="entry name" value="Sel1-like"/>
</dbReference>